<reference evidence="2" key="1">
    <citation type="submission" date="2022-11" db="EMBL/GenBank/DDBJ databases">
        <authorList>
            <person name="Kikuchi T."/>
        </authorList>
    </citation>
    <scope>NUCLEOTIDE SEQUENCE</scope>
    <source>
        <strain evidence="2">PS1010</strain>
    </source>
</reference>
<protein>
    <recommendedName>
        <fullName evidence="4">MAM domain-containing protein</fullName>
    </recommendedName>
</protein>
<accession>A0A9P1N3M7</accession>
<sequence>MRNFLVFLVFLLKFGETCHPQFEKELRYLDAYLGIRPDNRGELIEAEPVNFATYIESPDELNCDFESEQCSWRNAPTDDLLDTSDWWYFQPFRIAIRAFDLKDNTVGSFAMIDHIRYFGNICQQSQDIMKIMKKRIANYIYKQKRLKFPDFLKDLAEEEGQAPSGTNGEKGCFGLGLAGIANKNSAALLHFRQNAYTEPNSPEISLNFSIFKSPQKIDKLHQIIRHVFPKNPPIFNPKIIREVKKCVQDLVDLQVCRSTVWFCEQKMRNFGDFWSFVDGNLQVFV</sequence>
<name>A0A9P1N3M7_9PELO</name>
<keyword evidence="1" id="KW-0732">Signal</keyword>
<gene>
    <name evidence="2" type="ORF">CAMP_LOCUS12495</name>
</gene>
<evidence type="ECO:0000313" key="3">
    <source>
        <dbReference type="Proteomes" id="UP001152747"/>
    </source>
</evidence>
<dbReference type="AlphaFoldDB" id="A0A9P1N3M7"/>
<dbReference type="Proteomes" id="UP001152747">
    <property type="component" value="Unassembled WGS sequence"/>
</dbReference>
<keyword evidence="3" id="KW-1185">Reference proteome</keyword>
<dbReference type="OrthoDB" id="5837419at2759"/>
<evidence type="ECO:0000256" key="1">
    <source>
        <dbReference type="SAM" id="SignalP"/>
    </source>
</evidence>
<evidence type="ECO:0008006" key="4">
    <source>
        <dbReference type="Google" id="ProtNLM"/>
    </source>
</evidence>
<feature type="signal peptide" evidence="1">
    <location>
        <begin position="1"/>
        <end position="20"/>
    </location>
</feature>
<comment type="caution">
    <text evidence="2">The sequence shown here is derived from an EMBL/GenBank/DDBJ whole genome shotgun (WGS) entry which is preliminary data.</text>
</comment>
<feature type="chain" id="PRO_5040373775" description="MAM domain-containing protein" evidence="1">
    <location>
        <begin position="21"/>
        <end position="285"/>
    </location>
</feature>
<dbReference type="EMBL" id="CANHGI010000004">
    <property type="protein sequence ID" value="CAI5449858.1"/>
    <property type="molecule type" value="Genomic_DNA"/>
</dbReference>
<proteinExistence type="predicted"/>
<evidence type="ECO:0000313" key="2">
    <source>
        <dbReference type="EMBL" id="CAI5449858.1"/>
    </source>
</evidence>
<organism evidence="2 3">
    <name type="scientific">Caenorhabditis angaria</name>
    <dbReference type="NCBI Taxonomy" id="860376"/>
    <lineage>
        <taxon>Eukaryota</taxon>
        <taxon>Metazoa</taxon>
        <taxon>Ecdysozoa</taxon>
        <taxon>Nematoda</taxon>
        <taxon>Chromadorea</taxon>
        <taxon>Rhabditida</taxon>
        <taxon>Rhabditina</taxon>
        <taxon>Rhabditomorpha</taxon>
        <taxon>Rhabditoidea</taxon>
        <taxon>Rhabditidae</taxon>
        <taxon>Peloderinae</taxon>
        <taxon>Caenorhabditis</taxon>
    </lineage>
</organism>